<dbReference type="AlphaFoldDB" id="A0A1I5TBI9"/>
<dbReference type="Pfam" id="PF14130">
    <property type="entry name" value="Cap4_nuclease"/>
    <property type="match status" value="1"/>
</dbReference>
<keyword evidence="4" id="KW-1185">Reference proteome</keyword>
<dbReference type="InterPro" id="IPR040836">
    <property type="entry name" value="SAVED"/>
</dbReference>
<dbReference type="Pfam" id="PF18145">
    <property type="entry name" value="SAVED"/>
    <property type="match status" value="1"/>
</dbReference>
<reference evidence="3 4" key="1">
    <citation type="submission" date="2016-10" db="EMBL/GenBank/DDBJ databases">
        <authorList>
            <person name="de Groot N.N."/>
        </authorList>
    </citation>
    <scope>NUCLEOTIDE SEQUENCE [LARGE SCALE GENOMIC DNA]</scope>
    <source>
        <strain evidence="3 4">DSM 28286</strain>
    </source>
</reference>
<evidence type="ECO:0000259" key="1">
    <source>
        <dbReference type="Pfam" id="PF14130"/>
    </source>
</evidence>
<evidence type="ECO:0000313" key="4">
    <source>
        <dbReference type="Proteomes" id="UP000199031"/>
    </source>
</evidence>
<evidence type="ECO:0000313" key="3">
    <source>
        <dbReference type="EMBL" id="SFP80413.1"/>
    </source>
</evidence>
<dbReference type="GO" id="GO:0004518">
    <property type="term" value="F:nuclease activity"/>
    <property type="evidence" value="ECO:0007669"/>
    <property type="project" value="InterPro"/>
</dbReference>
<protein>
    <submittedName>
        <fullName evidence="3">Uncharacterized protein</fullName>
    </submittedName>
</protein>
<feature type="domain" description="SMODS-associated and fused to various effectors" evidence="2">
    <location>
        <begin position="301"/>
        <end position="492"/>
    </location>
</feature>
<proteinExistence type="predicted"/>
<sequence length="494" mass="55830">MEKENKNGNDKPFSLLHSVAMGGIIGSNGYTFQDRYIVCHIPKWLSDPQFLHLMNEGTGDVDIVYTDGTQYYYDHIQIKDHKVTPGEFAEVIKGFTKIDLDTGKSYRSFVLASPALSQQINSLADALDRYRNAEKLYAPEDKETILKTTFEALNKKIEDAGLIDHANFIINKLGFDTGRFDFSNNDTCKQMFTASLVDHPEYSKYFSNVVKPVYSKLIEEVIASKGKVLANQQIHELIKGVLSTAKISSEGTVLHIHNWTQEMFDPAPAIELDWSSYFDRSTRSVPEADIWNDKLIPQLYKTRQEIAKTTINRHIIFRGKCTLSTGLALGMSFPEIGNWSFELLQYPQTWRSDAQKIAGYVINYEEVDPILHELNTDSKEIAVIFNITGQALEEVVSYFKNNNIPISKLILIQPSLTPGVLSIPNDREAVSLASASKDIIKAMTTKYNAHKTHLFYFGPLGLSIFLGQRLTSVGYIQLYEFQDPGYKPSCLIKT</sequence>
<name>A0A1I5TBI9_9BACT</name>
<dbReference type="RefSeq" id="WP_090655410.1">
    <property type="nucleotide sequence ID" value="NZ_FOXQ01000002.1"/>
</dbReference>
<organism evidence="3 4">
    <name type="scientific">Parafilimonas terrae</name>
    <dbReference type="NCBI Taxonomy" id="1465490"/>
    <lineage>
        <taxon>Bacteria</taxon>
        <taxon>Pseudomonadati</taxon>
        <taxon>Bacteroidota</taxon>
        <taxon>Chitinophagia</taxon>
        <taxon>Chitinophagales</taxon>
        <taxon>Chitinophagaceae</taxon>
        <taxon>Parafilimonas</taxon>
    </lineage>
</organism>
<dbReference type="EMBL" id="FOXQ01000002">
    <property type="protein sequence ID" value="SFP80413.1"/>
    <property type="molecule type" value="Genomic_DNA"/>
</dbReference>
<dbReference type="InterPro" id="IPR025382">
    <property type="entry name" value="Cap4-like_endonuclease_dom"/>
</dbReference>
<accession>A0A1I5TBI9</accession>
<evidence type="ECO:0000259" key="2">
    <source>
        <dbReference type="Pfam" id="PF18145"/>
    </source>
</evidence>
<dbReference type="STRING" id="1465490.SAMN05444277_10235"/>
<gene>
    <name evidence="3" type="ORF">SAMN05444277_10235</name>
</gene>
<dbReference type="NCBIfam" id="NF033611">
    <property type="entry name" value="SAVED"/>
    <property type="match status" value="1"/>
</dbReference>
<dbReference type="Proteomes" id="UP000199031">
    <property type="component" value="Unassembled WGS sequence"/>
</dbReference>
<feature type="domain" description="CD-NTase associated protein 4-like DNA endonuclease" evidence="1">
    <location>
        <begin position="22"/>
        <end position="95"/>
    </location>
</feature>